<dbReference type="SUPFAM" id="SSF69593">
    <property type="entry name" value="Glycerol-3-phosphate (1)-acyltransferase"/>
    <property type="match status" value="1"/>
</dbReference>
<dbReference type="PANTHER" id="PTHR10434:SF66">
    <property type="entry name" value="PHOSPHOLIPID_GLYCEROL ACYLTRANSFERASE DOMAIN-CONTAINING PROTEIN"/>
    <property type="match status" value="1"/>
</dbReference>
<reference evidence="6" key="1">
    <citation type="journal article" date="2014" name="Int. J. Syst. Evol. Microbiol.">
        <title>Complete genome sequence of Corynebacterium casei LMG S-19264T (=DSM 44701T), isolated from a smear-ripened cheese.</title>
        <authorList>
            <consortium name="US DOE Joint Genome Institute (JGI-PGF)"/>
            <person name="Walter F."/>
            <person name="Albersmeier A."/>
            <person name="Kalinowski J."/>
            <person name="Ruckert C."/>
        </authorList>
    </citation>
    <scope>NUCLEOTIDE SEQUENCE</scope>
    <source>
        <strain evidence="6">KCTC 12870</strain>
    </source>
</reference>
<proteinExistence type="predicted"/>
<evidence type="ECO:0000259" key="5">
    <source>
        <dbReference type="SMART" id="SM00563"/>
    </source>
</evidence>
<keyword evidence="7" id="KW-1185">Reference proteome</keyword>
<keyword evidence="4" id="KW-1133">Transmembrane helix</keyword>
<evidence type="ECO:0000256" key="4">
    <source>
        <dbReference type="SAM" id="Phobius"/>
    </source>
</evidence>
<accession>A0A8J3D9A5</accession>
<evidence type="ECO:0000256" key="2">
    <source>
        <dbReference type="ARBA" id="ARBA00022679"/>
    </source>
</evidence>
<keyword evidence="2" id="KW-0808">Transferase</keyword>
<dbReference type="RefSeq" id="WP_189510943.1">
    <property type="nucleotide sequence ID" value="NZ_BMXG01000001.1"/>
</dbReference>
<protein>
    <submittedName>
        <fullName evidence="6">1-acyl-sn-glycerol-3-phosphate acyltransferase</fullName>
    </submittedName>
</protein>
<evidence type="ECO:0000256" key="1">
    <source>
        <dbReference type="ARBA" id="ARBA00005189"/>
    </source>
</evidence>
<sequence length="263" mass="29265">MSASREETPLGRYLIYLGLVAFFGVGALSYNLLCLLTQWLPASKRRQRWSRRIMIALLKTFIAAIQIGGVGRVRFRGVREAIPSGPSLIVANHTGLLDALFLLTELQDVVCVFKSSLRRSPFFCGVIRENGFIANDEGLDLLHAMDEVLARGLPILVFPEGTRTEAPPLNDFKAGFALVARRAGVPVRTLIIRNSCGLLGKGGGLLRRYATPFEYTFTPGPVFQVEDGEKAVQFCERIESFYRKHLTKSDFATWQIQRANASK</sequence>
<feature type="domain" description="Phospholipid/glycerol acyltransferase" evidence="5">
    <location>
        <begin position="87"/>
        <end position="195"/>
    </location>
</feature>
<dbReference type="CDD" id="cd07989">
    <property type="entry name" value="LPLAT_AGPAT-like"/>
    <property type="match status" value="1"/>
</dbReference>
<dbReference type="SMART" id="SM00563">
    <property type="entry name" value="PlsC"/>
    <property type="match status" value="1"/>
</dbReference>
<dbReference type="GO" id="GO:0003841">
    <property type="term" value="F:1-acylglycerol-3-phosphate O-acyltransferase activity"/>
    <property type="evidence" value="ECO:0007669"/>
    <property type="project" value="TreeGrafter"/>
</dbReference>
<dbReference type="Pfam" id="PF01553">
    <property type="entry name" value="Acyltransferase"/>
    <property type="match status" value="1"/>
</dbReference>
<feature type="transmembrane region" description="Helical" evidence="4">
    <location>
        <begin position="53"/>
        <end position="71"/>
    </location>
</feature>
<keyword evidence="4" id="KW-0472">Membrane</keyword>
<comment type="caution">
    <text evidence="6">The sequence shown here is derived from an EMBL/GenBank/DDBJ whole genome shotgun (WGS) entry which is preliminary data.</text>
</comment>
<evidence type="ECO:0000313" key="7">
    <source>
        <dbReference type="Proteomes" id="UP000642829"/>
    </source>
</evidence>
<keyword evidence="4" id="KW-0812">Transmembrane</keyword>
<organism evidence="6 7">
    <name type="scientific">Cerasicoccus arenae</name>
    <dbReference type="NCBI Taxonomy" id="424488"/>
    <lineage>
        <taxon>Bacteria</taxon>
        <taxon>Pseudomonadati</taxon>
        <taxon>Verrucomicrobiota</taxon>
        <taxon>Opitutia</taxon>
        <taxon>Puniceicoccales</taxon>
        <taxon>Cerasicoccaceae</taxon>
        <taxon>Cerasicoccus</taxon>
    </lineage>
</organism>
<evidence type="ECO:0000256" key="3">
    <source>
        <dbReference type="ARBA" id="ARBA00023315"/>
    </source>
</evidence>
<evidence type="ECO:0000313" key="6">
    <source>
        <dbReference type="EMBL" id="GHB90753.1"/>
    </source>
</evidence>
<dbReference type="InterPro" id="IPR002123">
    <property type="entry name" value="Plipid/glycerol_acylTrfase"/>
</dbReference>
<dbReference type="EMBL" id="BMXG01000001">
    <property type="protein sequence ID" value="GHB90753.1"/>
    <property type="molecule type" value="Genomic_DNA"/>
</dbReference>
<comment type="pathway">
    <text evidence="1">Lipid metabolism.</text>
</comment>
<dbReference type="AlphaFoldDB" id="A0A8J3D9A5"/>
<dbReference type="Proteomes" id="UP000642829">
    <property type="component" value="Unassembled WGS sequence"/>
</dbReference>
<dbReference type="PANTHER" id="PTHR10434">
    <property type="entry name" value="1-ACYL-SN-GLYCEROL-3-PHOSPHATE ACYLTRANSFERASE"/>
    <property type="match status" value="1"/>
</dbReference>
<feature type="transmembrane region" description="Helical" evidence="4">
    <location>
        <begin position="13"/>
        <end position="33"/>
    </location>
</feature>
<gene>
    <name evidence="6" type="ORF">GCM10007047_01960</name>
</gene>
<keyword evidence="3 6" id="KW-0012">Acyltransferase</keyword>
<reference evidence="6" key="2">
    <citation type="submission" date="2020-09" db="EMBL/GenBank/DDBJ databases">
        <authorList>
            <person name="Sun Q."/>
            <person name="Kim S."/>
        </authorList>
    </citation>
    <scope>NUCLEOTIDE SEQUENCE</scope>
    <source>
        <strain evidence="6">KCTC 12870</strain>
    </source>
</reference>
<name>A0A8J3D9A5_9BACT</name>
<dbReference type="GO" id="GO:0006654">
    <property type="term" value="P:phosphatidic acid biosynthetic process"/>
    <property type="evidence" value="ECO:0007669"/>
    <property type="project" value="TreeGrafter"/>
</dbReference>